<keyword evidence="2" id="KW-1185">Reference proteome</keyword>
<organism evidence="1 2">
    <name type="scientific">Septoria linicola</name>
    <dbReference type="NCBI Taxonomy" id="215465"/>
    <lineage>
        <taxon>Eukaryota</taxon>
        <taxon>Fungi</taxon>
        <taxon>Dikarya</taxon>
        <taxon>Ascomycota</taxon>
        <taxon>Pezizomycotina</taxon>
        <taxon>Dothideomycetes</taxon>
        <taxon>Dothideomycetidae</taxon>
        <taxon>Mycosphaerellales</taxon>
        <taxon>Mycosphaerellaceae</taxon>
        <taxon>Septoria</taxon>
    </lineage>
</organism>
<evidence type="ECO:0000313" key="1">
    <source>
        <dbReference type="EMBL" id="USW50074.1"/>
    </source>
</evidence>
<protein>
    <submittedName>
        <fullName evidence="1">Uncharacterized protein</fullName>
    </submittedName>
</protein>
<accession>A0A9Q9AIM0</accession>
<dbReference type="Proteomes" id="UP001056384">
    <property type="component" value="Chromosome 2"/>
</dbReference>
<proteinExistence type="predicted"/>
<evidence type="ECO:0000313" key="2">
    <source>
        <dbReference type="Proteomes" id="UP001056384"/>
    </source>
</evidence>
<sequence length="196" mass="22246">MASPLLSLPREVRDMISEIVIMNNDQPFRLHYKHLARTPATTAGLSTTCRQLHAEYGYLLRRAAFSPGTRTTIPTYDFDFTRLTSFVQTLRAHEIAAANRNANFVVNLVILDPASLAKTHPGLLEWAIVCETRGVKMEYTVHWTSIDPQALREMQTIIGRLREGRKILDVLGRRNVKSWTWTGYESSLVKAALDYA</sequence>
<dbReference type="EMBL" id="CP099419">
    <property type="protein sequence ID" value="USW50074.1"/>
    <property type="molecule type" value="Genomic_DNA"/>
</dbReference>
<name>A0A9Q9AIM0_9PEZI</name>
<reference evidence="1" key="1">
    <citation type="submission" date="2022-06" db="EMBL/GenBank/DDBJ databases">
        <title>Complete genome sequences of two strains of the flax pathogen Septoria linicola.</title>
        <authorList>
            <person name="Lapalu N."/>
            <person name="Simon A."/>
            <person name="Demenou B."/>
            <person name="Paumier D."/>
            <person name="Guillot M.-P."/>
            <person name="Gout L."/>
            <person name="Valade R."/>
        </authorList>
    </citation>
    <scope>NUCLEOTIDE SEQUENCE</scope>
    <source>
        <strain evidence="1">SE15195</strain>
    </source>
</reference>
<dbReference type="AlphaFoldDB" id="A0A9Q9AIM0"/>
<gene>
    <name evidence="1" type="ORF">Slin15195_G033930</name>
</gene>